<dbReference type="Proteomes" id="UP001238540">
    <property type="component" value="Unassembled WGS sequence"/>
</dbReference>
<proteinExistence type="predicted"/>
<protein>
    <recommendedName>
        <fullName evidence="3">Bacterial transcriptional activator domain-containing protein</fullName>
    </recommendedName>
</protein>
<keyword evidence="2" id="KW-1185">Reference proteome</keyword>
<reference evidence="2" key="1">
    <citation type="journal article" date="2019" name="Int. J. Syst. Evol. Microbiol.">
        <title>The Global Catalogue of Microorganisms (GCM) 10K type strain sequencing project: providing services to taxonomists for standard genome sequencing and annotation.</title>
        <authorList>
            <consortium name="The Broad Institute Genomics Platform"/>
            <consortium name="The Broad Institute Genome Sequencing Center for Infectious Disease"/>
            <person name="Wu L."/>
            <person name="Ma J."/>
        </authorList>
    </citation>
    <scope>NUCLEOTIDE SEQUENCE [LARGE SCALE GENOMIC DNA]</scope>
    <source>
        <strain evidence="2">CECT 7398</strain>
    </source>
</reference>
<dbReference type="EMBL" id="JAUFQC010000001">
    <property type="protein sequence ID" value="MDN3609889.1"/>
    <property type="molecule type" value="Genomic_DNA"/>
</dbReference>
<accession>A0ABT8BTW4</accession>
<sequence>MIRIIAMMMLMLSSPMVFGIELSQYAAVRVQKAHKLGEDQQFEQAIILLKSIETSRGYDKAFIDRMLAVFYWQDGNNGQAIHYMATAIESGWLKGEQAWVSQRMLADLYLNDRQFALALKYYYSLVDEVPKTQVISDLWLRIAQSHYQLEQWEEVTVAVNHYLKPETRDRLTPLSLKLGAELELKQWRQAIGSLEMLIDLQPKQLKWWRQMVSIQLHVGQDQKALDTLALAKLQGLDLTPTDQRLLAQMYAKQGIAERAALEMSELEEANNDAQHLAEQATYWQLAKEWDKALIVWKQAAGHDAQYLWNVAQLLVQQSDYLNALNILDQVQGRKADVALAKTQVLYKLNRLDKALSQAKISESIEPSNQAKSWIKYLYQIKRAKSETSISG</sequence>
<dbReference type="RefSeq" id="WP_076587688.1">
    <property type="nucleotide sequence ID" value="NZ_JABEYA020000012.1"/>
</dbReference>
<evidence type="ECO:0000313" key="2">
    <source>
        <dbReference type="Proteomes" id="UP001238540"/>
    </source>
</evidence>
<organism evidence="1 2">
    <name type="scientific">Vibrio ostreicida</name>
    <dbReference type="NCBI Taxonomy" id="526588"/>
    <lineage>
        <taxon>Bacteria</taxon>
        <taxon>Pseudomonadati</taxon>
        <taxon>Pseudomonadota</taxon>
        <taxon>Gammaproteobacteria</taxon>
        <taxon>Vibrionales</taxon>
        <taxon>Vibrionaceae</taxon>
        <taxon>Vibrio</taxon>
    </lineage>
</organism>
<dbReference type="InterPro" id="IPR011990">
    <property type="entry name" value="TPR-like_helical_dom_sf"/>
</dbReference>
<dbReference type="SUPFAM" id="SSF48452">
    <property type="entry name" value="TPR-like"/>
    <property type="match status" value="2"/>
</dbReference>
<gene>
    <name evidence="1" type="ORF">QWZ16_09280</name>
</gene>
<evidence type="ECO:0000313" key="1">
    <source>
        <dbReference type="EMBL" id="MDN3609889.1"/>
    </source>
</evidence>
<name>A0ABT8BTW4_9VIBR</name>
<comment type="caution">
    <text evidence="1">The sequence shown here is derived from an EMBL/GenBank/DDBJ whole genome shotgun (WGS) entry which is preliminary data.</text>
</comment>
<evidence type="ECO:0008006" key="3">
    <source>
        <dbReference type="Google" id="ProtNLM"/>
    </source>
</evidence>
<dbReference type="Gene3D" id="1.25.40.10">
    <property type="entry name" value="Tetratricopeptide repeat domain"/>
    <property type="match status" value="2"/>
</dbReference>